<reference evidence="2 3" key="1">
    <citation type="submission" date="2017-05" db="EMBL/GenBank/DDBJ databases">
        <title>Whole genome sequence of Pseudomonas putida isolate 1312 commercialized as a biostimulant.</title>
        <authorList>
            <person name="Crovadore J."/>
            <person name="Blanc P."/>
            <person name="Chablais R."/>
            <person name="Cochard B."/>
            <person name="Grizard D."/>
            <person name="Lefort F."/>
        </authorList>
    </citation>
    <scope>NUCLEOTIDE SEQUENCE [LARGE SCALE GENOMIC DNA]</scope>
    <source>
        <strain evidence="2 3">1312</strain>
    </source>
</reference>
<gene>
    <name evidence="2" type="ORF">B8W72_29820</name>
</gene>
<organism evidence="2 3">
    <name type="scientific">Pseudomonas putida</name>
    <name type="common">Arthrobacter siderocapsulatus</name>
    <dbReference type="NCBI Taxonomy" id="303"/>
    <lineage>
        <taxon>Bacteria</taxon>
        <taxon>Pseudomonadati</taxon>
        <taxon>Pseudomonadota</taxon>
        <taxon>Gammaproteobacteria</taxon>
        <taxon>Pseudomonadales</taxon>
        <taxon>Pseudomonadaceae</taxon>
        <taxon>Pseudomonas</taxon>
    </lineage>
</organism>
<feature type="transmembrane region" description="Helical" evidence="1">
    <location>
        <begin position="70"/>
        <end position="92"/>
    </location>
</feature>
<feature type="transmembrane region" description="Helical" evidence="1">
    <location>
        <begin position="44"/>
        <end position="63"/>
    </location>
</feature>
<dbReference type="InterPro" id="IPR046572">
    <property type="entry name" value="DUF6632"/>
</dbReference>
<keyword evidence="1" id="KW-0812">Transmembrane</keyword>
<evidence type="ECO:0000313" key="3">
    <source>
        <dbReference type="Proteomes" id="UP000196082"/>
    </source>
</evidence>
<comment type="caution">
    <text evidence="2">The sequence shown here is derived from an EMBL/GenBank/DDBJ whole genome shotgun (WGS) entry which is preliminary data.</text>
</comment>
<keyword evidence="1" id="KW-1133">Transmembrane helix</keyword>
<keyword evidence="1" id="KW-0472">Membrane</keyword>
<protein>
    <recommendedName>
        <fullName evidence="4">Cytoplasmic membrane protein</fullName>
    </recommendedName>
</protein>
<feature type="transmembrane region" description="Helical" evidence="1">
    <location>
        <begin position="98"/>
        <end position="119"/>
    </location>
</feature>
<feature type="transmembrane region" description="Helical" evidence="1">
    <location>
        <begin position="12"/>
        <end position="32"/>
    </location>
</feature>
<dbReference type="RefSeq" id="WP_086979322.1">
    <property type="nucleotide sequence ID" value="NZ_NFSB01000091.1"/>
</dbReference>
<dbReference type="Pfam" id="PF20337">
    <property type="entry name" value="DUF6632"/>
    <property type="match status" value="1"/>
</dbReference>
<proteinExistence type="predicted"/>
<dbReference type="EMBL" id="NFSB01000091">
    <property type="protein sequence ID" value="OUM22652.1"/>
    <property type="molecule type" value="Genomic_DNA"/>
</dbReference>
<accession>A0A1Y3KHA4</accession>
<evidence type="ECO:0008006" key="4">
    <source>
        <dbReference type="Google" id="ProtNLM"/>
    </source>
</evidence>
<name>A0A1Y3KHA4_PSEPU</name>
<evidence type="ECO:0000256" key="1">
    <source>
        <dbReference type="SAM" id="Phobius"/>
    </source>
</evidence>
<dbReference type="AlphaFoldDB" id="A0A1Y3KHA4"/>
<evidence type="ECO:0000313" key="2">
    <source>
        <dbReference type="EMBL" id="OUM22652.1"/>
    </source>
</evidence>
<dbReference type="Proteomes" id="UP000196082">
    <property type="component" value="Unassembled WGS sequence"/>
</dbReference>
<sequence length="134" mass="14585">MTVVDRLKYLRVVLVLAGLACLALYPLMLSWPSGWAWHVGHSDYPMMIVGIYATLGVFLLLAARDPLANLSLIWFAVWSSAVHGAIMAVQAVTQPEQMGHLAGDVPALFIVAVALAILTPRSKGAARRRKHSRV</sequence>